<comment type="function">
    <text evidence="2">Antitoxin component of a type II toxin-antitoxin (TA) system.</text>
</comment>
<evidence type="ECO:0000313" key="3">
    <source>
        <dbReference type="EMBL" id="CCH71652.1"/>
    </source>
</evidence>
<dbReference type="SUPFAM" id="SSF143120">
    <property type="entry name" value="YefM-like"/>
    <property type="match status" value="1"/>
</dbReference>
<dbReference type="Pfam" id="PF02604">
    <property type="entry name" value="PhdYeFM_antitox"/>
    <property type="match status" value="1"/>
</dbReference>
<organism evidence="3 4">
    <name type="scientific">Nostocoides australiense Ben110</name>
    <dbReference type="NCBI Taxonomy" id="1193182"/>
    <lineage>
        <taxon>Bacteria</taxon>
        <taxon>Bacillati</taxon>
        <taxon>Actinomycetota</taxon>
        <taxon>Actinomycetes</taxon>
        <taxon>Micrococcales</taxon>
        <taxon>Intrasporangiaceae</taxon>
        <taxon>Nostocoides</taxon>
    </lineage>
</organism>
<dbReference type="NCBIfam" id="TIGR01552">
    <property type="entry name" value="phd_fam"/>
    <property type="match status" value="1"/>
</dbReference>
<dbReference type="AlphaFoldDB" id="W6JSQ7"/>
<evidence type="ECO:0000313" key="4">
    <source>
        <dbReference type="Proteomes" id="UP000035763"/>
    </source>
</evidence>
<proteinExistence type="inferred from homology"/>
<dbReference type="Proteomes" id="UP000035763">
    <property type="component" value="Unassembled WGS sequence"/>
</dbReference>
<evidence type="ECO:0000256" key="2">
    <source>
        <dbReference type="RuleBase" id="RU362080"/>
    </source>
</evidence>
<comment type="similarity">
    <text evidence="1 2">Belongs to the phD/YefM antitoxin family.</text>
</comment>
<protein>
    <recommendedName>
        <fullName evidence="2">Antitoxin</fullName>
    </recommendedName>
</protein>
<dbReference type="EMBL" id="CAJA01000004">
    <property type="protein sequence ID" value="CCH71652.1"/>
    <property type="molecule type" value="Genomic_DNA"/>
</dbReference>
<dbReference type="RefSeq" id="WP_235435412.1">
    <property type="nucleotide sequence ID" value="NZ_HG764815.1"/>
</dbReference>
<sequence>MNTVSIRELRNSGGEVIARVAGGETLLVTRDGEPVARVTPLPRRPASAEVLQERRRCLPRVDADTLQADIDDVLDPAL</sequence>
<keyword evidence="4" id="KW-1185">Reference proteome</keyword>
<comment type="caution">
    <text evidence="3">The sequence shown here is derived from an EMBL/GenBank/DDBJ whole genome shotgun (WGS) entry which is preliminary data.</text>
</comment>
<gene>
    <name evidence="3" type="primary">vapB</name>
    <name evidence="3" type="ORF">BN11_1010009</name>
</gene>
<accession>W6JSQ7</accession>
<dbReference type="STRING" id="1193182.BN11_1010009"/>
<reference evidence="3 4" key="1">
    <citation type="journal article" date="2013" name="ISME J.">
        <title>A metabolic model for members of the genus Tetrasphaera involved in enhanced biological phosphorus removal.</title>
        <authorList>
            <person name="Kristiansen R."/>
            <person name="Nguyen H.T.T."/>
            <person name="Saunders A.M."/>
            <person name="Nielsen J.L."/>
            <person name="Wimmer R."/>
            <person name="Le V.Q."/>
            <person name="McIlroy S.J."/>
            <person name="Petrovski S."/>
            <person name="Seviour R.J."/>
            <person name="Calteau A."/>
            <person name="Nielsen K.L."/>
            <person name="Nielsen P.H."/>
        </authorList>
    </citation>
    <scope>NUCLEOTIDE SEQUENCE [LARGE SCALE GENOMIC DNA]</scope>
    <source>
        <strain evidence="3 4">Ben110</strain>
    </source>
</reference>
<dbReference type="InterPro" id="IPR006442">
    <property type="entry name" value="Antitoxin_Phd/YefM"/>
</dbReference>
<evidence type="ECO:0000256" key="1">
    <source>
        <dbReference type="ARBA" id="ARBA00009981"/>
    </source>
</evidence>
<dbReference type="InterPro" id="IPR036165">
    <property type="entry name" value="YefM-like_sf"/>
</dbReference>
<name>W6JSQ7_9MICO</name>
<dbReference type="Gene3D" id="3.40.1620.10">
    <property type="entry name" value="YefM-like domain"/>
    <property type="match status" value="1"/>
</dbReference>